<keyword evidence="2" id="KW-1185">Reference proteome</keyword>
<sequence length="107" mass="12211">MPLGASKMDKILCWVNQIEPLDNISLDVFIEYHSKILSFPLGTERLQYGPDFLKQQDTQLDAVTMQYKDKPIIKCFEIKKQGASSGLKQVCFNVTGPVLFVYIHTNE</sequence>
<accession>A0A4U3KSM2</accession>
<comment type="caution">
    <text evidence="1">The sequence shown here is derived from an EMBL/GenBank/DDBJ whole genome shotgun (WGS) entry which is preliminary data.</text>
</comment>
<dbReference type="AlphaFoldDB" id="A0A4U3KSM2"/>
<organism evidence="1 2">
    <name type="scientific">Ilyomonas limi</name>
    <dbReference type="NCBI Taxonomy" id="2575867"/>
    <lineage>
        <taxon>Bacteria</taxon>
        <taxon>Pseudomonadati</taxon>
        <taxon>Bacteroidota</taxon>
        <taxon>Chitinophagia</taxon>
        <taxon>Chitinophagales</taxon>
        <taxon>Chitinophagaceae</taxon>
        <taxon>Ilyomonas</taxon>
    </lineage>
</organism>
<evidence type="ECO:0000313" key="1">
    <source>
        <dbReference type="EMBL" id="TKK63987.1"/>
    </source>
</evidence>
<dbReference type="EMBL" id="SZQL01000057">
    <property type="protein sequence ID" value="TKK63987.1"/>
    <property type="molecule type" value="Genomic_DNA"/>
</dbReference>
<dbReference type="RefSeq" id="WP_137264268.1">
    <property type="nucleotide sequence ID" value="NZ_SZQL01000057.1"/>
</dbReference>
<evidence type="ECO:0000313" key="2">
    <source>
        <dbReference type="Proteomes" id="UP000305848"/>
    </source>
</evidence>
<name>A0A4U3KSM2_9BACT</name>
<dbReference type="Proteomes" id="UP000305848">
    <property type="component" value="Unassembled WGS sequence"/>
</dbReference>
<reference evidence="1 2" key="1">
    <citation type="submission" date="2019-05" db="EMBL/GenBank/DDBJ databases">
        <title>Panacibacter sp. strain 17mud1-8 Genome sequencing and assembly.</title>
        <authorList>
            <person name="Chhetri G."/>
        </authorList>
    </citation>
    <scope>NUCLEOTIDE SEQUENCE [LARGE SCALE GENOMIC DNA]</scope>
    <source>
        <strain evidence="1 2">17mud1-8</strain>
    </source>
</reference>
<dbReference type="OrthoDB" id="886749at2"/>
<protein>
    <submittedName>
        <fullName evidence="1">Uncharacterized protein</fullName>
    </submittedName>
</protein>
<gene>
    <name evidence="1" type="ORF">FC093_23490</name>
</gene>
<proteinExistence type="predicted"/>